<keyword evidence="4" id="KW-0539">Nucleus</keyword>
<feature type="compositionally biased region" description="Polar residues" evidence="6">
    <location>
        <begin position="1609"/>
        <end position="1624"/>
    </location>
</feature>
<feature type="domain" description="SANT" evidence="9">
    <location>
        <begin position="1830"/>
        <end position="1881"/>
    </location>
</feature>
<feature type="domain" description="C2H2-type" evidence="7">
    <location>
        <begin position="723"/>
        <end position="750"/>
    </location>
</feature>
<dbReference type="InterPro" id="IPR001005">
    <property type="entry name" value="SANT/Myb"/>
</dbReference>
<evidence type="ECO:0000259" key="9">
    <source>
        <dbReference type="PROSITE" id="PS51293"/>
    </source>
</evidence>
<keyword evidence="14" id="KW-1185">Reference proteome</keyword>
<keyword evidence="3" id="KW-0804">Transcription</keyword>
<comment type="subcellular location">
    <subcellularLocation>
        <location evidence="1">Nucleus</location>
    </subcellularLocation>
</comment>
<evidence type="ECO:0000313" key="10">
    <source>
        <dbReference type="EMBL" id="CAF0751667.1"/>
    </source>
</evidence>
<dbReference type="Proteomes" id="UP000681722">
    <property type="component" value="Unassembled WGS sequence"/>
</dbReference>
<feature type="compositionally biased region" description="Low complexity" evidence="6">
    <location>
        <begin position="209"/>
        <end position="223"/>
    </location>
</feature>
<dbReference type="SMART" id="SM01189">
    <property type="entry name" value="ELM2"/>
    <property type="match status" value="1"/>
</dbReference>
<dbReference type="SUPFAM" id="SSF46689">
    <property type="entry name" value="Homeodomain-like"/>
    <property type="match status" value="1"/>
</dbReference>
<feature type="region of interest" description="Disordered" evidence="6">
    <location>
        <begin position="744"/>
        <end position="807"/>
    </location>
</feature>
<evidence type="ECO:0000259" key="7">
    <source>
        <dbReference type="PROSITE" id="PS50157"/>
    </source>
</evidence>
<dbReference type="SMART" id="SM00717">
    <property type="entry name" value="SANT"/>
    <property type="match status" value="1"/>
</dbReference>
<feature type="compositionally biased region" description="Basic and acidic residues" evidence="6">
    <location>
        <begin position="752"/>
        <end position="765"/>
    </location>
</feature>
<gene>
    <name evidence="11" type="ORF">GPM918_LOCUS9544</name>
    <name evidence="10" type="ORF">OVA965_LOCUS2049</name>
    <name evidence="13" type="ORF">SRO942_LOCUS9545</name>
    <name evidence="12" type="ORF">TMI583_LOCUS2049</name>
</gene>
<dbReference type="InterPro" id="IPR000949">
    <property type="entry name" value="ELM2_dom"/>
</dbReference>
<feature type="compositionally biased region" description="Polar residues" evidence="6">
    <location>
        <begin position="1342"/>
        <end position="1356"/>
    </location>
</feature>
<evidence type="ECO:0000256" key="5">
    <source>
        <dbReference type="PROSITE-ProRule" id="PRU00042"/>
    </source>
</evidence>
<dbReference type="PANTHER" id="PTHR16089">
    <property type="entry name" value="REST COREPRESSOR COREST PROTEIN-RELATED"/>
    <property type="match status" value="1"/>
</dbReference>
<dbReference type="Proteomes" id="UP000677228">
    <property type="component" value="Unassembled WGS sequence"/>
</dbReference>
<evidence type="ECO:0000256" key="2">
    <source>
        <dbReference type="ARBA" id="ARBA00023015"/>
    </source>
</evidence>
<feature type="compositionally biased region" description="Polar residues" evidence="6">
    <location>
        <begin position="1263"/>
        <end position="1314"/>
    </location>
</feature>
<feature type="domain" description="C2H2-type" evidence="7">
    <location>
        <begin position="587"/>
        <end position="614"/>
    </location>
</feature>
<evidence type="ECO:0000313" key="14">
    <source>
        <dbReference type="Proteomes" id="UP000663829"/>
    </source>
</evidence>
<dbReference type="Pfam" id="PF01448">
    <property type="entry name" value="ELM2"/>
    <property type="match status" value="1"/>
</dbReference>
<dbReference type="Proteomes" id="UP000682733">
    <property type="component" value="Unassembled WGS sequence"/>
</dbReference>
<sequence length="1981" mass="223357">MVGVNQQSSQQFGYTGGSQQQTQQQQSSSSNATDLFHTNHNVTFSALRRSSRPKDLNIDLTIFNEQSSPYSAPYMIQPHHQHIQQQQQIYTTSVNASFQSQQRTGNNTPHTYPFLTSHISSPNQHHTLVNNTTAFTFPPPQSPVQQFNSVPASPNNNSNLPIVTSPRYQKLTLIQQTPAIQHSYNQQTQQSQVQLCSPLLLNHTNSQPSTPTALNSNSSNTNTRLLAPQQWSNNVLSPLLVARLNEHSMNVSNDQNLHYNTSGNNNNRIDVNNDDDDEDPSASIDALVADVDTSNVILQQPKNQSQSTNESDQAKQPSQDQPHHSQTSPLYIRGHSQVLNTPPNPLALDDHPDNHIHRVQHQPILSPSSCKNFQQSFSQSSPLHSAGFQLNNNDTSARSKAYFTFDTSVTLNKVEQQTLNDTVFNTSKDLTTTLNNHHHLHGKPATNSDNEDDRYDNTSPAAMKPLMINTDCNTEKEQNKNTAPTSDMIVDQLLSREGTTVESTSQRISSAPVAVPLVGDKKSRKKMESNRTKTSASLATNSPTQTQNPFQFPQNRHCCTYTDCTKVFANKSALAKHKLTHSQDRRHKCERCNKGFKRLDHLHGHMLTHEEDKPHKCKVPGCSRTYCDARSLKRHIENQHQDILAAIHEGGHEDYKQYLPETAYVKTKQASTGLQGDHSIDSIDSPRSAENLEQSQQEFNMGAAQKSANKILPTYTFDEEKCVQCQLCKKTFKNGAALNGHMRLHGGFSSENKQRLSNDDSDKKQGVQQSSNSKKRSIVTGEDSEIKGRTKRKHPDDASNNTSTPPTLVGHSSFVNCFTPDSAHCSSSTTPLSTASISPPLIKQEIKRPPLHRSFQVKSEEKEVNDDYLHFTSIHSQPSFHPLTTRYDDKSRTRSISSSVIEQHTLSAYATKNSLNVLQQERDHQISHQLNPLFKHRKQQSVPAQSQLFHHKNDDNMRNIQGHINIHHSMDLLNHPANNTRMIDNGLLAIPNQHSPYGQQHQQHDSYILQDNTHQTVGLPGGLRLLSAEHQYDEKLRKVYSDEKYLNTKSLSHDHGQRNPVTQAIIYHHFQQQQNGSQKKGSDTSYNSHNYGSHPMSLQHSQQHQTHFAKKQNNGGNNNAKHHSSQMSIPTFHPHSHSPHMNLYPSPSETLDHVPQHPTTNHLEAILRNQIISGNYNNKVNNGATSNVPDYITSRQIQQAASARQQNNNFNQIKPEKRYPPSPSQQILPVTDFLPFKDAQEHLKSNHLHSPQSHELHTIYHPNDNSYHRTPSTSPYHSQHTSPYSIASLSTTPPRLVSSPASIDHQQQELQAQRSHSHDKLLVCSTINTPRHSPLSDHYSPHDNQQSASEQYSVMTTPIHQHPSPTPISSSSSSSYQSSPSSSCIVPKKRKYTLPINDIDFTINTSSTLTKSNSENNADRQQSPFKTMVSRKKNNSISYSTSSTFEPAIDIIVAPKSVHSIDTTFTINSTPPSATLSQEKQIDETNVRIDVHNTTADNNKKSLVKVHYFAIDKTFFLIEKSSTMLKVVPALDEIPITCDISIDTNSKKKTINETDMFKPVPEILISMTSSSDKTPSSNSSSLISSSSSNAKHFQYEHVSSTTETILVSRPTPTESHQRINQPIDSPSFLWPSQPSQLRRQQSFTPYTPPPMLSPYRKGSGLYYHVFSATPTTVSTPVTTFSQGIQQPFTPLTNKLVVNEINKQENNEIIPIPKSAVSIEDLLARINVGEQYQADIPECNVSDTSYDTSDELLFSPYDMSNISEELFGRLEKIINKNVLCPSLANMSYPLELIYMLLYEFRGDLELTCLTLLEGKTTSIKECRPLHTYKFPECDIWTRQEIDLYNQSIVEYEKNFELISKSIGTKTIKECIEYYYMPKKQMNLLSLNGKRKRPTKSHKCTLNSQLKQRNFKDNLNDDTSSSSSMTIVDNNRMEEENNNETNFICKVKDCQLKFDTERSYRAHRNEHRRSKTSILPTKLTNND</sequence>
<dbReference type="InterPro" id="IPR013087">
    <property type="entry name" value="Znf_C2H2_type"/>
</dbReference>
<dbReference type="OrthoDB" id="5977959at2759"/>
<evidence type="ECO:0000256" key="6">
    <source>
        <dbReference type="SAM" id="MobiDB-lite"/>
    </source>
</evidence>
<dbReference type="Gene3D" id="3.30.160.60">
    <property type="entry name" value="Classic Zinc Finger"/>
    <property type="match status" value="4"/>
</dbReference>
<organism evidence="11 14">
    <name type="scientific">Didymodactylos carnosus</name>
    <dbReference type="NCBI Taxonomy" id="1234261"/>
    <lineage>
        <taxon>Eukaryota</taxon>
        <taxon>Metazoa</taxon>
        <taxon>Spiralia</taxon>
        <taxon>Gnathifera</taxon>
        <taxon>Rotifera</taxon>
        <taxon>Eurotatoria</taxon>
        <taxon>Bdelloidea</taxon>
        <taxon>Philodinida</taxon>
        <taxon>Philodinidae</taxon>
        <taxon>Didymodactylos</taxon>
    </lineage>
</organism>
<feature type="compositionally biased region" description="Polar residues" evidence="6">
    <location>
        <begin position="532"/>
        <end position="542"/>
    </location>
</feature>
<dbReference type="GO" id="GO:0006357">
    <property type="term" value="P:regulation of transcription by RNA polymerase II"/>
    <property type="evidence" value="ECO:0007669"/>
    <property type="project" value="TreeGrafter"/>
</dbReference>
<feature type="region of interest" description="Disordered" evidence="6">
    <location>
        <begin position="201"/>
        <end position="223"/>
    </location>
</feature>
<dbReference type="InterPro" id="IPR009057">
    <property type="entry name" value="Homeodomain-like_sf"/>
</dbReference>
<feature type="compositionally biased region" description="Polar residues" evidence="6">
    <location>
        <begin position="1970"/>
        <end position="1981"/>
    </location>
</feature>
<keyword evidence="5" id="KW-0863">Zinc-finger</keyword>
<dbReference type="EMBL" id="CAJOBC010001785">
    <property type="protein sequence ID" value="CAF3698600.1"/>
    <property type="molecule type" value="Genomic_DNA"/>
</dbReference>
<feature type="compositionally biased region" description="Polar residues" evidence="6">
    <location>
        <begin position="1083"/>
        <end position="1106"/>
    </location>
</feature>
<evidence type="ECO:0000313" key="13">
    <source>
        <dbReference type="EMBL" id="CAF3698600.1"/>
    </source>
</evidence>
<comment type="caution">
    <text evidence="11">The sequence shown here is derived from an EMBL/GenBank/DDBJ whole genome shotgun (WGS) entry which is preliminary data.</text>
</comment>
<feature type="compositionally biased region" description="Basic residues" evidence="6">
    <location>
        <begin position="1960"/>
        <end position="1969"/>
    </location>
</feature>
<dbReference type="Pfam" id="PF00096">
    <property type="entry name" value="zf-C2H2"/>
    <property type="match status" value="1"/>
</dbReference>
<evidence type="ECO:0000259" key="8">
    <source>
        <dbReference type="PROSITE" id="PS51156"/>
    </source>
</evidence>
<feature type="region of interest" description="Disordered" evidence="6">
    <location>
        <begin position="1"/>
        <end position="34"/>
    </location>
</feature>
<name>A0A814AXE5_9BILA</name>
<dbReference type="InterPro" id="IPR036236">
    <property type="entry name" value="Znf_C2H2_sf"/>
</dbReference>
<feature type="region of interest" description="Disordered" evidence="6">
    <location>
        <begin position="253"/>
        <end position="281"/>
    </location>
</feature>
<feature type="region of interest" description="Disordered" evidence="6">
    <location>
        <begin position="1072"/>
        <end position="1146"/>
    </location>
</feature>
<feature type="compositionally biased region" description="Polar residues" evidence="6">
    <location>
        <begin position="1407"/>
        <end position="1425"/>
    </location>
</feature>
<dbReference type="GO" id="GO:0005667">
    <property type="term" value="C:transcription regulator complex"/>
    <property type="evidence" value="ECO:0007669"/>
    <property type="project" value="TreeGrafter"/>
</dbReference>
<accession>A0A814AXE5</accession>
<keyword evidence="2" id="KW-0805">Transcription regulation</keyword>
<dbReference type="Gene3D" id="1.10.10.60">
    <property type="entry name" value="Homeodomain-like"/>
    <property type="match status" value="1"/>
</dbReference>
<evidence type="ECO:0000313" key="11">
    <source>
        <dbReference type="EMBL" id="CAF0918883.1"/>
    </source>
</evidence>
<feature type="domain" description="C2H2-type" evidence="7">
    <location>
        <begin position="557"/>
        <end position="586"/>
    </location>
</feature>
<dbReference type="Proteomes" id="UP000663829">
    <property type="component" value="Unassembled WGS sequence"/>
</dbReference>
<feature type="compositionally biased region" description="Polar residues" evidence="6">
    <location>
        <begin position="253"/>
        <end position="263"/>
    </location>
</feature>
<keyword evidence="5" id="KW-0862">Zinc</keyword>
<feature type="region of interest" description="Disordered" evidence="6">
    <location>
        <begin position="1257"/>
        <end position="1385"/>
    </location>
</feature>
<dbReference type="SMART" id="SM00355">
    <property type="entry name" value="ZnF_C2H2"/>
    <property type="match status" value="5"/>
</dbReference>
<dbReference type="EMBL" id="CAJOBA010000418">
    <property type="protein sequence ID" value="CAF3530466.1"/>
    <property type="molecule type" value="Genomic_DNA"/>
</dbReference>
<keyword evidence="5" id="KW-0479">Metal-binding</keyword>
<dbReference type="PROSITE" id="PS51293">
    <property type="entry name" value="SANT"/>
    <property type="match status" value="1"/>
</dbReference>
<dbReference type="PROSITE" id="PS00028">
    <property type="entry name" value="ZINC_FINGER_C2H2_1"/>
    <property type="match status" value="5"/>
</dbReference>
<evidence type="ECO:0000256" key="1">
    <source>
        <dbReference type="ARBA" id="ARBA00004123"/>
    </source>
</evidence>
<feature type="region of interest" description="Disordered" evidence="6">
    <location>
        <begin position="1609"/>
        <end position="1632"/>
    </location>
</feature>
<dbReference type="InterPro" id="IPR017884">
    <property type="entry name" value="SANT_dom"/>
</dbReference>
<evidence type="ECO:0000313" key="12">
    <source>
        <dbReference type="EMBL" id="CAF3530466.1"/>
    </source>
</evidence>
<dbReference type="SUPFAM" id="SSF57667">
    <property type="entry name" value="beta-beta-alpha zinc fingers"/>
    <property type="match status" value="2"/>
</dbReference>
<evidence type="ECO:0000256" key="4">
    <source>
        <dbReference type="ARBA" id="ARBA00023242"/>
    </source>
</evidence>
<feature type="domain" description="ELM2" evidence="8">
    <location>
        <begin position="1723"/>
        <end position="1814"/>
    </location>
</feature>
<dbReference type="GO" id="GO:0000118">
    <property type="term" value="C:histone deacetylase complex"/>
    <property type="evidence" value="ECO:0007669"/>
    <property type="project" value="TreeGrafter"/>
</dbReference>
<dbReference type="GO" id="GO:0003714">
    <property type="term" value="F:transcription corepressor activity"/>
    <property type="evidence" value="ECO:0007669"/>
    <property type="project" value="TreeGrafter"/>
</dbReference>
<evidence type="ECO:0000256" key="3">
    <source>
        <dbReference type="ARBA" id="ARBA00023163"/>
    </source>
</evidence>
<dbReference type="PROSITE" id="PS51156">
    <property type="entry name" value="ELM2"/>
    <property type="match status" value="1"/>
</dbReference>
<dbReference type="InterPro" id="IPR051066">
    <property type="entry name" value="Trans_reg/Corepressor"/>
</dbReference>
<feature type="compositionally biased region" description="Low complexity" evidence="6">
    <location>
        <begin position="1357"/>
        <end position="1383"/>
    </location>
</feature>
<feature type="region of interest" description="Disordered" evidence="6">
    <location>
        <begin position="434"/>
        <end position="462"/>
    </location>
</feature>
<feature type="region of interest" description="Disordered" evidence="6">
    <location>
        <begin position="300"/>
        <end position="328"/>
    </location>
</feature>
<proteinExistence type="predicted"/>
<reference evidence="11" key="1">
    <citation type="submission" date="2021-02" db="EMBL/GenBank/DDBJ databases">
        <authorList>
            <person name="Nowell W R."/>
        </authorList>
    </citation>
    <scope>NUCLEOTIDE SEQUENCE</scope>
</reference>
<feature type="region of interest" description="Disordered" evidence="6">
    <location>
        <begin position="1960"/>
        <end position="1981"/>
    </location>
</feature>
<dbReference type="EMBL" id="CAJNOQ010001785">
    <property type="protein sequence ID" value="CAF0918883.1"/>
    <property type="molecule type" value="Genomic_DNA"/>
</dbReference>
<feature type="region of interest" description="Disordered" evidence="6">
    <location>
        <begin position="670"/>
        <end position="694"/>
    </location>
</feature>
<feature type="domain" description="C2H2-type" evidence="7">
    <location>
        <begin position="1941"/>
        <end position="1970"/>
    </location>
</feature>
<dbReference type="PANTHER" id="PTHR16089:SF40">
    <property type="entry name" value="SUPPRESSOR OF ACTIVATED EGL-4 PROTEIN 1"/>
    <property type="match status" value="1"/>
</dbReference>
<feature type="region of interest" description="Disordered" evidence="6">
    <location>
        <begin position="366"/>
        <end position="391"/>
    </location>
</feature>
<dbReference type="GO" id="GO:0008270">
    <property type="term" value="F:zinc ion binding"/>
    <property type="evidence" value="ECO:0007669"/>
    <property type="project" value="UniProtKB-KW"/>
</dbReference>
<dbReference type="PROSITE" id="PS50157">
    <property type="entry name" value="ZINC_FINGER_C2H2_2"/>
    <property type="match status" value="4"/>
</dbReference>
<feature type="region of interest" description="Disordered" evidence="6">
    <location>
        <begin position="1407"/>
        <end position="1432"/>
    </location>
</feature>
<dbReference type="EMBL" id="CAJNOK010000418">
    <property type="protein sequence ID" value="CAF0751667.1"/>
    <property type="molecule type" value="Genomic_DNA"/>
</dbReference>
<feature type="compositionally biased region" description="Low complexity" evidence="6">
    <location>
        <begin position="1"/>
        <end position="30"/>
    </location>
</feature>
<protein>
    <submittedName>
        <fullName evidence="11">Uncharacterized protein</fullName>
    </submittedName>
</protein>
<feature type="region of interest" description="Disordered" evidence="6">
    <location>
        <begin position="520"/>
        <end position="549"/>
    </location>
</feature>